<evidence type="ECO:0000259" key="6">
    <source>
        <dbReference type="PROSITE" id="PS51900"/>
    </source>
</evidence>
<keyword evidence="2" id="KW-0233">DNA recombination</keyword>
<dbReference type="Gene3D" id="1.10.150.130">
    <property type="match status" value="1"/>
</dbReference>
<gene>
    <name evidence="7" type="ORF">ACFFTP_30900</name>
</gene>
<reference evidence="7 8" key="1">
    <citation type="submission" date="2024-09" db="EMBL/GenBank/DDBJ databases">
        <authorList>
            <person name="Sun Q."/>
            <person name="Mori K."/>
        </authorList>
    </citation>
    <scope>NUCLEOTIDE SEQUENCE [LARGE SCALE GENOMIC DNA]</scope>
    <source>
        <strain evidence="7 8">JCM 4414</strain>
    </source>
</reference>
<dbReference type="InterPro" id="IPR011010">
    <property type="entry name" value="DNA_brk_join_enz"/>
</dbReference>
<dbReference type="PROSITE" id="PS51900">
    <property type="entry name" value="CB"/>
    <property type="match status" value="1"/>
</dbReference>
<dbReference type="InterPro" id="IPR013762">
    <property type="entry name" value="Integrase-like_cat_sf"/>
</dbReference>
<dbReference type="InterPro" id="IPR002104">
    <property type="entry name" value="Integrase_catalytic"/>
</dbReference>
<feature type="domain" description="Tyr recombinase" evidence="5">
    <location>
        <begin position="151"/>
        <end position="370"/>
    </location>
</feature>
<evidence type="ECO:0000256" key="2">
    <source>
        <dbReference type="ARBA" id="ARBA00023172"/>
    </source>
</evidence>
<dbReference type="InterPro" id="IPR010998">
    <property type="entry name" value="Integrase_recombinase_N"/>
</dbReference>
<evidence type="ECO:0000259" key="5">
    <source>
        <dbReference type="PROSITE" id="PS51898"/>
    </source>
</evidence>
<evidence type="ECO:0000256" key="4">
    <source>
        <dbReference type="SAM" id="MobiDB-lite"/>
    </source>
</evidence>
<name>A0ABV5QYJ5_9ACTN</name>
<evidence type="ECO:0000313" key="7">
    <source>
        <dbReference type="EMBL" id="MFB9558577.1"/>
    </source>
</evidence>
<evidence type="ECO:0000313" key="8">
    <source>
        <dbReference type="Proteomes" id="UP001589716"/>
    </source>
</evidence>
<dbReference type="Gene3D" id="1.10.443.10">
    <property type="entry name" value="Intergrase catalytic core"/>
    <property type="match status" value="1"/>
</dbReference>
<protein>
    <submittedName>
        <fullName evidence="7">Integrase</fullName>
    </submittedName>
</protein>
<dbReference type="PROSITE" id="PS51898">
    <property type="entry name" value="TYR_RECOMBINASE"/>
    <property type="match status" value="1"/>
</dbReference>
<dbReference type="SUPFAM" id="SSF56349">
    <property type="entry name" value="DNA breaking-rejoining enzymes"/>
    <property type="match status" value="1"/>
</dbReference>
<keyword evidence="1 3" id="KW-0238">DNA-binding</keyword>
<dbReference type="EMBL" id="JBHMCT010000030">
    <property type="protein sequence ID" value="MFB9558577.1"/>
    <property type="molecule type" value="Genomic_DNA"/>
</dbReference>
<dbReference type="Proteomes" id="UP001589716">
    <property type="component" value="Unassembled WGS sequence"/>
</dbReference>
<dbReference type="InterPro" id="IPR044068">
    <property type="entry name" value="CB"/>
</dbReference>
<feature type="region of interest" description="Disordered" evidence="4">
    <location>
        <begin position="282"/>
        <end position="316"/>
    </location>
</feature>
<dbReference type="SUPFAM" id="SSF47823">
    <property type="entry name" value="lambda integrase-like, N-terminal domain"/>
    <property type="match status" value="1"/>
</dbReference>
<evidence type="ECO:0000256" key="3">
    <source>
        <dbReference type="PROSITE-ProRule" id="PRU01248"/>
    </source>
</evidence>
<evidence type="ECO:0000256" key="1">
    <source>
        <dbReference type="ARBA" id="ARBA00023125"/>
    </source>
</evidence>
<proteinExistence type="predicted"/>
<feature type="region of interest" description="Disordered" evidence="4">
    <location>
        <begin position="23"/>
        <end position="50"/>
    </location>
</feature>
<comment type="caution">
    <text evidence="7">The sequence shown here is derived from an EMBL/GenBank/DDBJ whole genome shotgun (WGS) entry which is preliminary data.</text>
</comment>
<sequence length="391" mass="42364">MSAEDDAVDAELVGDLVPVRRGELVAGESENPDPDAWLPPEAEEDVQAGIPESTERAYGGDMRRFAEWCAAVGRRPMPAAPETVTAYLSHLKRTPRDKTGLPYSPRSMGRIIASIRAAHRAAGFQPPDTMGARKVVRGYQAELSVANDPRATPDKASPADRVVLADALSKLDRDTLAGRRDAALMLLGHALMSRGSELVPLDWPGSFTELVDGGLRVRVYRKKRKKWQEVEVPLDPDPELCAVRAVRALVAELEAALVGEGRTAFPLFQRIDRYGYLAPEMTRRGEPIGDPSGRMTEEAASDVVDRSVRRTGRSGKWTSHALRRGGVKSARDAGADIVDIGRHGGWDDRSKALIGYIDEDDSRGARNPLVKIGKAAQKREGGATEPGPGPS</sequence>
<feature type="domain" description="Core-binding (CB)" evidence="6">
    <location>
        <begin position="37"/>
        <end position="123"/>
    </location>
</feature>
<feature type="region of interest" description="Disordered" evidence="4">
    <location>
        <begin position="361"/>
        <end position="391"/>
    </location>
</feature>
<keyword evidence="8" id="KW-1185">Reference proteome</keyword>
<organism evidence="7 8">
    <name type="scientific">Streptomyces roseoviridis</name>
    <dbReference type="NCBI Taxonomy" id="67361"/>
    <lineage>
        <taxon>Bacteria</taxon>
        <taxon>Bacillati</taxon>
        <taxon>Actinomycetota</taxon>
        <taxon>Actinomycetes</taxon>
        <taxon>Kitasatosporales</taxon>
        <taxon>Streptomycetaceae</taxon>
        <taxon>Streptomyces</taxon>
    </lineage>
</organism>
<dbReference type="RefSeq" id="WP_382746147.1">
    <property type="nucleotide sequence ID" value="NZ_JBHMCT010000030.1"/>
</dbReference>
<accession>A0ABV5QYJ5</accession>